<dbReference type="Proteomes" id="UP000199550">
    <property type="component" value="Unassembled WGS sequence"/>
</dbReference>
<dbReference type="OrthoDB" id="9810206at2"/>
<evidence type="ECO:0000256" key="2">
    <source>
        <dbReference type="ARBA" id="ARBA00022692"/>
    </source>
</evidence>
<evidence type="ECO:0000256" key="4">
    <source>
        <dbReference type="ARBA" id="ARBA00023136"/>
    </source>
</evidence>
<keyword evidence="7" id="KW-1185">Reference proteome</keyword>
<dbReference type="EMBL" id="FOTF01000001">
    <property type="protein sequence ID" value="SFK70261.1"/>
    <property type="molecule type" value="Genomic_DNA"/>
</dbReference>
<keyword evidence="3 5" id="KW-1133">Transmembrane helix</keyword>
<evidence type="ECO:0000256" key="3">
    <source>
        <dbReference type="ARBA" id="ARBA00022989"/>
    </source>
</evidence>
<name>A0A1I4BQZ1_9RHOB</name>
<dbReference type="AlphaFoldDB" id="A0A1I4BQZ1"/>
<dbReference type="InterPro" id="IPR032808">
    <property type="entry name" value="DoxX"/>
</dbReference>
<evidence type="ECO:0000256" key="5">
    <source>
        <dbReference type="SAM" id="Phobius"/>
    </source>
</evidence>
<feature type="transmembrane region" description="Helical" evidence="5">
    <location>
        <begin position="103"/>
        <end position="122"/>
    </location>
</feature>
<dbReference type="RefSeq" id="WP_090183988.1">
    <property type="nucleotide sequence ID" value="NZ_CAXIDI010000013.1"/>
</dbReference>
<keyword evidence="4 5" id="KW-0472">Membrane</keyword>
<evidence type="ECO:0000313" key="6">
    <source>
        <dbReference type="EMBL" id="SFK70261.1"/>
    </source>
</evidence>
<evidence type="ECO:0000313" key="7">
    <source>
        <dbReference type="Proteomes" id="UP000199550"/>
    </source>
</evidence>
<comment type="subcellular location">
    <subcellularLocation>
        <location evidence="1">Membrane</location>
        <topology evidence="1">Multi-pass membrane protein</topology>
    </subcellularLocation>
</comment>
<keyword evidence="2 5" id="KW-0812">Transmembrane</keyword>
<protein>
    <submittedName>
        <fullName evidence="6">Putative oxidoreductase</fullName>
    </submittedName>
</protein>
<reference evidence="6 7" key="1">
    <citation type="submission" date="2016-10" db="EMBL/GenBank/DDBJ databases">
        <authorList>
            <person name="de Groot N.N."/>
        </authorList>
    </citation>
    <scope>NUCLEOTIDE SEQUENCE [LARGE SCALE GENOMIC DNA]</scope>
    <source>
        <strain evidence="6 7">DSM 16199</strain>
    </source>
</reference>
<evidence type="ECO:0000256" key="1">
    <source>
        <dbReference type="ARBA" id="ARBA00004141"/>
    </source>
</evidence>
<dbReference type="GeneID" id="97890788"/>
<dbReference type="GO" id="GO:0016020">
    <property type="term" value="C:membrane"/>
    <property type="evidence" value="ECO:0007669"/>
    <property type="project" value="UniProtKB-SubCell"/>
</dbReference>
<accession>A0A1I4BQZ1</accession>
<feature type="transmembrane region" description="Helical" evidence="5">
    <location>
        <begin position="58"/>
        <end position="83"/>
    </location>
</feature>
<proteinExistence type="predicted"/>
<sequence>MTNLALLGARLLIGALLIGGAVQKALSPGDAGGMLVGLGLPFALVWPALIYDALAGLALWLGVAVRPVALSAAAYCALTSFFHLNVFQATGDAWQMTIFVKNWAIAGGCLALMVAGSGAWALRADRP</sequence>
<organism evidence="6 7">
    <name type="scientific">Loktanella salsilacus</name>
    <dbReference type="NCBI Taxonomy" id="195913"/>
    <lineage>
        <taxon>Bacteria</taxon>
        <taxon>Pseudomonadati</taxon>
        <taxon>Pseudomonadota</taxon>
        <taxon>Alphaproteobacteria</taxon>
        <taxon>Rhodobacterales</taxon>
        <taxon>Roseobacteraceae</taxon>
        <taxon>Loktanella</taxon>
    </lineage>
</organism>
<dbReference type="Pfam" id="PF07681">
    <property type="entry name" value="DoxX"/>
    <property type="match status" value="1"/>
</dbReference>
<gene>
    <name evidence="6" type="ORF">SAMN04488004_10166</name>
</gene>
<dbReference type="STRING" id="195913.SAMN04488004_10166"/>